<evidence type="ECO:0000256" key="18">
    <source>
        <dbReference type="ARBA" id="ARBA00049504"/>
    </source>
</evidence>
<evidence type="ECO:0000256" key="7">
    <source>
        <dbReference type="ARBA" id="ARBA00022475"/>
    </source>
</evidence>
<evidence type="ECO:0000256" key="19">
    <source>
        <dbReference type="HAMAP-Rule" id="MF_00719"/>
    </source>
</evidence>
<feature type="transmembrane region" description="Helical" evidence="19">
    <location>
        <begin position="231"/>
        <end position="249"/>
    </location>
</feature>
<evidence type="ECO:0000256" key="12">
    <source>
        <dbReference type="ARBA" id="ARBA00022989"/>
    </source>
</evidence>
<evidence type="ECO:0000256" key="14">
    <source>
        <dbReference type="ARBA" id="ARBA00025228"/>
    </source>
</evidence>
<keyword evidence="13 19" id="KW-0472">Membrane</keyword>
<comment type="caution">
    <text evidence="20">The sequence shown here is derived from an EMBL/GenBank/DDBJ whole genome shotgun (WGS) entry which is preliminary data.</text>
</comment>
<keyword evidence="8 19" id="KW-0169">Cobalamin biosynthesis</keyword>
<keyword evidence="11 19" id="KW-0460">Magnesium</keyword>
<evidence type="ECO:0000256" key="5">
    <source>
        <dbReference type="ARBA" id="ARBA00013200"/>
    </source>
</evidence>
<evidence type="ECO:0000256" key="10">
    <source>
        <dbReference type="ARBA" id="ARBA00022692"/>
    </source>
</evidence>
<dbReference type="EC" id="2.7.8.26" evidence="5 19"/>
<evidence type="ECO:0000256" key="6">
    <source>
        <dbReference type="ARBA" id="ARBA00015850"/>
    </source>
</evidence>
<keyword evidence="12 19" id="KW-1133">Transmembrane helix</keyword>
<dbReference type="Proteomes" id="UP001597211">
    <property type="component" value="Unassembled WGS sequence"/>
</dbReference>
<accession>A0ABW3SH11</accession>
<feature type="transmembrane region" description="Helical" evidence="19">
    <location>
        <begin position="196"/>
        <end position="219"/>
    </location>
</feature>
<reference evidence="21" key="1">
    <citation type="journal article" date="2019" name="Int. J. Syst. Evol. Microbiol.">
        <title>The Global Catalogue of Microorganisms (GCM) 10K type strain sequencing project: providing services to taxonomists for standard genome sequencing and annotation.</title>
        <authorList>
            <consortium name="The Broad Institute Genomics Platform"/>
            <consortium name="The Broad Institute Genome Sequencing Center for Infectious Disease"/>
            <person name="Wu L."/>
            <person name="Ma J."/>
        </authorList>
    </citation>
    <scope>NUCLEOTIDE SEQUENCE [LARGE SCALE GENOMIC DNA]</scope>
    <source>
        <strain evidence="21">CCUG 48216</strain>
    </source>
</reference>
<feature type="transmembrane region" description="Helical" evidence="19">
    <location>
        <begin position="261"/>
        <end position="283"/>
    </location>
</feature>
<evidence type="ECO:0000256" key="13">
    <source>
        <dbReference type="ARBA" id="ARBA00023136"/>
    </source>
</evidence>
<evidence type="ECO:0000256" key="4">
    <source>
        <dbReference type="ARBA" id="ARBA00010561"/>
    </source>
</evidence>
<evidence type="ECO:0000256" key="1">
    <source>
        <dbReference type="ARBA" id="ARBA00001946"/>
    </source>
</evidence>
<feature type="transmembrane region" description="Helical" evidence="19">
    <location>
        <begin position="50"/>
        <end position="73"/>
    </location>
</feature>
<evidence type="ECO:0000256" key="3">
    <source>
        <dbReference type="ARBA" id="ARBA00004663"/>
    </source>
</evidence>
<comment type="function">
    <text evidence="14 19">Joins adenosylcobinamide-GDP and alpha-ribazole to generate adenosylcobalamin (Ado-cobalamin). Also synthesizes adenosylcobalamin 5'-phosphate from adenosylcobinamide-GDP and alpha-ribazole 5'-phosphate.</text>
</comment>
<comment type="pathway">
    <text evidence="3 19">Cofactor biosynthesis; adenosylcobalamin biosynthesis; adenosylcobalamin from cob(II)yrinate a,c-diamide: step 7/7.</text>
</comment>
<evidence type="ECO:0000256" key="8">
    <source>
        <dbReference type="ARBA" id="ARBA00022573"/>
    </source>
</evidence>
<comment type="catalytic activity">
    <reaction evidence="17 19">
        <text>alpha-ribazole + adenosylcob(III)inamide-GDP = adenosylcob(III)alamin + GMP + H(+)</text>
        <dbReference type="Rhea" id="RHEA:16049"/>
        <dbReference type="ChEBI" id="CHEBI:10329"/>
        <dbReference type="ChEBI" id="CHEBI:15378"/>
        <dbReference type="ChEBI" id="CHEBI:18408"/>
        <dbReference type="ChEBI" id="CHEBI:58115"/>
        <dbReference type="ChEBI" id="CHEBI:60487"/>
        <dbReference type="EC" id="2.7.8.26"/>
    </reaction>
</comment>
<comment type="similarity">
    <text evidence="4 19">Belongs to the CobS family.</text>
</comment>
<sequence length="284" mass="30788">MTESKRDAAPRKGKSGALQPVLAAFQFLSRFPVRAELEFTPELLKRSITYYPLVGAAIGAAVWAGGWLAAWLLPPFPAAVLALILWVWLTGGLHLDGWMDTADGLFSYRSRERMLEIMKDSRVGAMGVLACVLLLLLKASLLAGLLQGDLPTTGLVLLMAPLWSRWFMTRAMHRWPKARQGEGLAAQFQGFGERDAWGATVMAVTLSVVVLLYTLLLSLVGTNESTLLRSLIYIVLAPLLAWTAGTWAARRISAKLGGLTGDTYGALGEGLEAVLLLLAVLILQ</sequence>
<dbReference type="HAMAP" id="MF_00719">
    <property type="entry name" value="CobS"/>
    <property type="match status" value="1"/>
</dbReference>
<evidence type="ECO:0000313" key="20">
    <source>
        <dbReference type="EMBL" id="MFD1183878.1"/>
    </source>
</evidence>
<comment type="subcellular location">
    <subcellularLocation>
        <location evidence="2 19">Cell membrane</location>
        <topology evidence="2 19">Multi-pass membrane protein</topology>
    </subcellularLocation>
</comment>
<dbReference type="RefSeq" id="WP_240270969.1">
    <property type="nucleotide sequence ID" value="NZ_JAKSXN010000063.1"/>
</dbReference>
<evidence type="ECO:0000256" key="16">
    <source>
        <dbReference type="ARBA" id="ARBA00032853"/>
    </source>
</evidence>
<name>A0ABW3SH11_9BACL</name>
<comment type="catalytic activity">
    <reaction evidence="18 19">
        <text>alpha-ribazole 5'-phosphate + adenosylcob(III)inamide-GDP = adenosylcob(III)alamin 5'-phosphate + GMP + H(+)</text>
        <dbReference type="Rhea" id="RHEA:23560"/>
        <dbReference type="ChEBI" id="CHEBI:15378"/>
        <dbReference type="ChEBI" id="CHEBI:57918"/>
        <dbReference type="ChEBI" id="CHEBI:58115"/>
        <dbReference type="ChEBI" id="CHEBI:60487"/>
        <dbReference type="ChEBI" id="CHEBI:60493"/>
        <dbReference type="EC" id="2.7.8.26"/>
    </reaction>
</comment>
<evidence type="ECO:0000256" key="17">
    <source>
        <dbReference type="ARBA" id="ARBA00048623"/>
    </source>
</evidence>
<protein>
    <recommendedName>
        <fullName evidence="6 19">Adenosylcobinamide-GDP ribazoletransferase</fullName>
        <ecNumber evidence="5 19">2.7.8.26</ecNumber>
    </recommendedName>
    <alternativeName>
        <fullName evidence="16 19">Cobalamin synthase</fullName>
    </alternativeName>
    <alternativeName>
        <fullName evidence="15 19">Cobalamin-5'-phosphate synthase</fullName>
    </alternativeName>
</protein>
<dbReference type="NCBIfam" id="TIGR00317">
    <property type="entry name" value="cobS"/>
    <property type="match status" value="1"/>
</dbReference>
<keyword evidence="21" id="KW-1185">Reference proteome</keyword>
<comment type="cofactor">
    <cofactor evidence="1 19">
        <name>Mg(2+)</name>
        <dbReference type="ChEBI" id="CHEBI:18420"/>
    </cofactor>
</comment>
<evidence type="ECO:0000256" key="2">
    <source>
        <dbReference type="ARBA" id="ARBA00004651"/>
    </source>
</evidence>
<evidence type="ECO:0000256" key="15">
    <source>
        <dbReference type="ARBA" id="ARBA00032605"/>
    </source>
</evidence>
<dbReference type="GO" id="GO:0051073">
    <property type="term" value="F:adenosylcobinamide-GDP ribazoletransferase activity"/>
    <property type="evidence" value="ECO:0007669"/>
    <property type="project" value="UniProtKB-EC"/>
</dbReference>
<organism evidence="20 21">
    <name type="scientific">Paenibacillus timonensis</name>
    <dbReference type="NCBI Taxonomy" id="225915"/>
    <lineage>
        <taxon>Bacteria</taxon>
        <taxon>Bacillati</taxon>
        <taxon>Bacillota</taxon>
        <taxon>Bacilli</taxon>
        <taxon>Bacillales</taxon>
        <taxon>Paenibacillaceae</taxon>
        <taxon>Paenibacillus</taxon>
    </lineage>
</organism>
<dbReference type="InterPro" id="IPR003805">
    <property type="entry name" value="CobS"/>
</dbReference>
<keyword evidence="10 19" id="KW-0812">Transmembrane</keyword>
<dbReference type="PANTHER" id="PTHR34148:SF1">
    <property type="entry name" value="ADENOSYLCOBINAMIDE-GDP RIBAZOLETRANSFERASE"/>
    <property type="match status" value="1"/>
</dbReference>
<evidence type="ECO:0000256" key="9">
    <source>
        <dbReference type="ARBA" id="ARBA00022679"/>
    </source>
</evidence>
<feature type="transmembrane region" description="Helical" evidence="19">
    <location>
        <begin position="123"/>
        <end position="144"/>
    </location>
</feature>
<proteinExistence type="inferred from homology"/>
<gene>
    <name evidence="19 20" type="primary">cobS</name>
    <name evidence="20" type="ORF">ACFQ2Z_21255</name>
</gene>
<dbReference type="EMBL" id="JBHTKZ010000059">
    <property type="protein sequence ID" value="MFD1183878.1"/>
    <property type="molecule type" value="Genomic_DNA"/>
</dbReference>
<keyword evidence="7 19" id="KW-1003">Cell membrane</keyword>
<dbReference type="Pfam" id="PF02654">
    <property type="entry name" value="CobS"/>
    <property type="match status" value="1"/>
</dbReference>
<keyword evidence="9 19" id="KW-0808">Transferase</keyword>
<evidence type="ECO:0000313" key="21">
    <source>
        <dbReference type="Proteomes" id="UP001597211"/>
    </source>
</evidence>
<dbReference type="PANTHER" id="PTHR34148">
    <property type="entry name" value="ADENOSYLCOBINAMIDE-GDP RIBAZOLETRANSFERASE"/>
    <property type="match status" value="1"/>
</dbReference>
<feature type="transmembrane region" description="Helical" evidence="19">
    <location>
        <begin position="79"/>
        <end position="102"/>
    </location>
</feature>
<evidence type="ECO:0000256" key="11">
    <source>
        <dbReference type="ARBA" id="ARBA00022842"/>
    </source>
</evidence>